<accession>A0A1M7IQ03</accession>
<dbReference type="EMBL" id="FRBQ01000005">
    <property type="protein sequence ID" value="SHM42896.1"/>
    <property type="molecule type" value="Genomic_DNA"/>
</dbReference>
<dbReference type="InterPro" id="IPR015797">
    <property type="entry name" value="NUDIX_hydrolase-like_dom_sf"/>
</dbReference>
<dbReference type="Pfam" id="PF09297">
    <property type="entry name" value="Zn_ribbon_NUD"/>
    <property type="match status" value="1"/>
</dbReference>
<keyword evidence="2 8" id="KW-0479">Metal-binding</keyword>
<dbReference type="GO" id="GO:0000210">
    <property type="term" value="F:NAD+ diphosphatase activity"/>
    <property type="evidence" value="ECO:0007669"/>
    <property type="project" value="UniProtKB-UniRule"/>
</dbReference>
<dbReference type="PANTHER" id="PTHR42904">
    <property type="entry name" value="NUDIX HYDROLASE, NUDC SUBFAMILY"/>
    <property type="match status" value="1"/>
</dbReference>
<feature type="binding site" evidence="8">
    <location>
        <position position="189"/>
    </location>
    <ligand>
        <name>a divalent metal cation</name>
        <dbReference type="ChEBI" id="CHEBI:60240"/>
        <label>3</label>
    </ligand>
</feature>
<keyword evidence="4 8" id="KW-0460">Magnesium</keyword>
<feature type="binding site" evidence="8">
    <location>
        <position position="256"/>
    </location>
    <ligand>
        <name>substrate</name>
    </ligand>
</feature>
<dbReference type="PROSITE" id="PS00893">
    <property type="entry name" value="NUDIX_BOX"/>
    <property type="match status" value="1"/>
</dbReference>
<evidence type="ECO:0000256" key="1">
    <source>
        <dbReference type="ARBA" id="ARBA00009595"/>
    </source>
</evidence>
<dbReference type="EC" id="3.6.1.-" evidence="8"/>
<feature type="binding site" evidence="8">
    <location>
        <position position="131"/>
    </location>
    <ligand>
        <name>Zn(2+)</name>
        <dbReference type="ChEBI" id="CHEBI:29105"/>
    </ligand>
</feature>
<dbReference type="InterPro" id="IPR050241">
    <property type="entry name" value="NAD-cap_RNA_hydrolase_NudC"/>
</dbReference>
<dbReference type="STRING" id="1220495.SAMN05216288_3604"/>
<evidence type="ECO:0000256" key="2">
    <source>
        <dbReference type="ARBA" id="ARBA00022723"/>
    </source>
</evidence>
<comment type="similarity">
    <text evidence="1 8">Belongs to the Nudix hydrolase family. NudC subfamily.</text>
</comment>
<comment type="subunit">
    <text evidence="8">Homodimer.</text>
</comment>
<dbReference type="InterPro" id="IPR022925">
    <property type="entry name" value="RNA_Hydrolase_NudC"/>
</dbReference>
<dbReference type="Gene3D" id="3.90.79.10">
    <property type="entry name" value="Nucleoside Triphosphate Pyrophosphohydrolase"/>
    <property type="match status" value="1"/>
</dbReference>
<keyword evidence="8" id="KW-0862">Zinc</keyword>
<feature type="binding site" evidence="8">
    <location>
        <position position="193"/>
    </location>
    <ligand>
        <name>a divalent metal cation</name>
        <dbReference type="ChEBI" id="CHEBI:60240"/>
        <label>3</label>
    </ligand>
</feature>
<comment type="cofactor">
    <cofactor evidence="8">
        <name>Zn(2+)</name>
        <dbReference type="ChEBI" id="CHEBI:29105"/>
    </cofactor>
    <text evidence="8">Binds 1 zinc ion per subunit.</text>
</comment>
<dbReference type="Pfam" id="PF09296">
    <property type="entry name" value="NUDIX-like"/>
    <property type="match status" value="1"/>
</dbReference>
<dbReference type="OrthoDB" id="9791656at2"/>
<feature type="binding site" evidence="8">
    <location>
        <position position="126"/>
    </location>
    <ligand>
        <name>substrate</name>
    </ligand>
</feature>
<dbReference type="Pfam" id="PF00293">
    <property type="entry name" value="NUDIX"/>
    <property type="match status" value="1"/>
</dbReference>
<reference evidence="11" key="1">
    <citation type="submission" date="2016-11" db="EMBL/GenBank/DDBJ databases">
        <authorList>
            <person name="Varghese N."/>
            <person name="Submissions S."/>
        </authorList>
    </citation>
    <scope>NUCLEOTIDE SEQUENCE [LARGE SCALE GENOMIC DNA]</scope>
    <source>
        <strain evidence="11">CECT 8089</strain>
    </source>
</reference>
<feature type="short sequence motif" description="Nudix box" evidence="8">
    <location>
        <begin position="174"/>
        <end position="195"/>
    </location>
</feature>
<feature type="domain" description="Nudix hydrolase" evidence="9">
    <location>
        <begin position="140"/>
        <end position="263"/>
    </location>
</feature>
<dbReference type="GO" id="GO:0019677">
    <property type="term" value="P:NAD+ catabolic process"/>
    <property type="evidence" value="ECO:0007669"/>
    <property type="project" value="TreeGrafter"/>
</dbReference>
<dbReference type="GO" id="GO:0000287">
    <property type="term" value="F:magnesium ion binding"/>
    <property type="evidence" value="ECO:0007669"/>
    <property type="project" value="UniProtKB-UniRule"/>
</dbReference>
<feature type="binding site" evidence="8">
    <location>
        <position position="134"/>
    </location>
    <ligand>
        <name>Zn(2+)</name>
        <dbReference type="ChEBI" id="CHEBI:29105"/>
    </ligand>
</feature>
<dbReference type="GO" id="GO:0005829">
    <property type="term" value="C:cytosol"/>
    <property type="evidence" value="ECO:0007669"/>
    <property type="project" value="TreeGrafter"/>
</dbReference>
<evidence type="ECO:0000256" key="4">
    <source>
        <dbReference type="ARBA" id="ARBA00022842"/>
    </source>
</evidence>
<comment type="catalytic activity">
    <reaction evidence="8">
        <text>NADH + H2O = reduced beta-nicotinamide D-ribonucleotide + AMP + 2 H(+)</text>
        <dbReference type="Rhea" id="RHEA:48868"/>
        <dbReference type="ChEBI" id="CHEBI:15377"/>
        <dbReference type="ChEBI" id="CHEBI:15378"/>
        <dbReference type="ChEBI" id="CHEBI:57945"/>
        <dbReference type="ChEBI" id="CHEBI:90832"/>
        <dbReference type="ChEBI" id="CHEBI:456215"/>
        <dbReference type="EC" id="3.6.1.22"/>
    </reaction>
</comment>
<dbReference type="GO" id="GO:0110153">
    <property type="term" value="F:RNA NAD-cap (NMN-forming) hydrolase activity"/>
    <property type="evidence" value="ECO:0007669"/>
    <property type="project" value="RHEA"/>
</dbReference>
<dbReference type="AlphaFoldDB" id="A0A1M7IQ03"/>
<dbReference type="GO" id="GO:0030145">
    <property type="term" value="F:manganese ion binding"/>
    <property type="evidence" value="ECO:0007669"/>
    <property type="project" value="UniProtKB-UniRule"/>
</dbReference>
<keyword evidence="5 8" id="KW-0520">NAD</keyword>
<evidence type="ECO:0000256" key="5">
    <source>
        <dbReference type="ARBA" id="ARBA00023027"/>
    </source>
</evidence>
<feature type="binding site" evidence="8">
    <location>
        <position position="83"/>
    </location>
    <ligand>
        <name>substrate</name>
    </ligand>
</feature>
<dbReference type="NCBIfam" id="NF001299">
    <property type="entry name" value="PRK00241.1"/>
    <property type="match status" value="1"/>
</dbReference>
<organism evidence="10 11">
    <name type="scientific">Phytopseudomonas punonensis</name>
    <dbReference type="NCBI Taxonomy" id="1220495"/>
    <lineage>
        <taxon>Bacteria</taxon>
        <taxon>Pseudomonadati</taxon>
        <taxon>Pseudomonadota</taxon>
        <taxon>Gammaproteobacteria</taxon>
        <taxon>Pseudomonadales</taxon>
        <taxon>Pseudomonadaceae</taxon>
        <taxon>Phytopseudomonas</taxon>
    </lineage>
</organism>
<feature type="binding site" evidence="8">
    <location>
        <position position="139"/>
    </location>
    <ligand>
        <name>substrate</name>
    </ligand>
</feature>
<dbReference type="PROSITE" id="PS51462">
    <property type="entry name" value="NUDIX"/>
    <property type="match status" value="1"/>
</dbReference>
<feature type="binding site" evidence="8">
    <location>
        <position position="234"/>
    </location>
    <ligand>
        <name>a divalent metal cation</name>
        <dbReference type="ChEBI" id="CHEBI:60240"/>
        <label>3</label>
    </ligand>
</feature>
<comment type="caution">
    <text evidence="8">Lacks conserved residue(s) required for the propagation of feature annotation.</text>
</comment>
<dbReference type="InterPro" id="IPR049734">
    <property type="entry name" value="NudC-like_C"/>
</dbReference>
<evidence type="ECO:0000256" key="6">
    <source>
        <dbReference type="ARBA" id="ARBA00023211"/>
    </source>
</evidence>
<dbReference type="CDD" id="cd03429">
    <property type="entry name" value="NUDIX_NADH_pyrophosphatase_Nudt13"/>
    <property type="match status" value="1"/>
</dbReference>
<evidence type="ECO:0000256" key="7">
    <source>
        <dbReference type="ARBA" id="ARBA00023679"/>
    </source>
</evidence>
<evidence type="ECO:0000259" key="9">
    <source>
        <dbReference type="PROSITE" id="PS51462"/>
    </source>
</evidence>
<dbReference type="GO" id="GO:0008270">
    <property type="term" value="F:zinc ion binding"/>
    <property type="evidence" value="ECO:0007669"/>
    <property type="project" value="UniProtKB-UniRule"/>
</dbReference>
<evidence type="ECO:0000313" key="11">
    <source>
        <dbReference type="Proteomes" id="UP000184305"/>
    </source>
</evidence>
<dbReference type="RefSeq" id="WP_073266828.1">
    <property type="nucleotide sequence ID" value="NZ_FRBQ01000005.1"/>
</dbReference>
<dbReference type="SUPFAM" id="SSF55811">
    <property type="entry name" value="Nudix"/>
    <property type="match status" value="2"/>
</dbReference>
<feature type="binding site" evidence="8">
    <location>
        <position position="234"/>
    </location>
    <ligand>
        <name>a divalent metal cation</name>
        <dbReference type="ChEBI" id="CHEBI:60240"/>
        <label>1</label>
    </ligand>
</feature>
<feature type="binding site" evidence="8">
    <location>
        <position position="113"/>
    </location>
    <ligand>
        <name>Zn(2+)</name>
        <dbReference type="ChEBI" id="CHEBI:29105"/>
    </ligand>
</feature>
<comment type="function">
    <text evidence="8">mRNA decapping enzyme that specifically removes the nicotinamide adenine dinucleotide (NAD) cap from a subset of mRNAs by hydrolyzing the diphosphate linkage to produce nicotinamide mononucleotide (NMN) and 5' monophosphate mRNA. The NAD-cap is present at the 5'-end of some mRNAs and stabilizes RNA against 5'-processing. Has preference for mRNAs with a 5'-end purine. Catalyzes the hydrolysis of a broad range of dinucleotide pyrophosphates.</text>
</comment>
<dbReference type="PRINTS" id="PR00502">
    <property type="entry name" value="NUDIXFAMILY"/>
</dbReference>
<sequence>MAAGRWLPELLDCQQSGGMVLAHHRQHFLADANGLLFPREWLKKQELPVIAEHGLGHFRGEPLYLLELDGKAELPGCHWQGLRQVMLEGDAELFQMFGYAAQIGTWASDNRFCGGCATAMEPVIGERAMYCPRCNLRHYPRLSPSMIVLVTRGDDVLLARSPRFVTGVYSTLAGFVEPGESVEQCVAREVREEVGVEVCNIRYKGSQNWPFPHSLMLGFHADYAGGEIVLQEEEIEDAGWFSIHELPPLPASRSIARYLIDLYVAQRLGCAEPVLPD</sequence>
<gene>
    <name evidence="8" type="primary">nudC</name>
    <name evidence="10" type="ORF">SAMN05216288_3604</name>
</gene>
<dbReference type="InterPro" id="IPR015375">
    <property type="entry name" value="NADH_PPase-like_N"/>
</dbReference>
<keyword evidence="3 8" id="KW-0378">Hydrolase</keyword>
<dbReference type="Proteomes" id="UP000184305">
    <property type="component" value="Unassembled WGS sequence"/>
</dbReference>
<dbReference type="InterPro" id="IPR020476">
    <property type="entry name" value="Nudix_hydrolase"/>
</dbReference>
<dbReference type="EC" id="3.6.1.22" evidence="8"/>
<feature type="binding site" evidence="8">
    <location>
        <position position="193"/>
    </location>
    <ligand>
        <name>a divalent metal cation</name>
        <dbReference type="ChEBI" id="CHEBI:60240"/>
        <label>1</label>
    </ligand>
</feature>
<evidence type="ECO:0000313" key="10">
    <source>
        <dbReference type="EMBL" id="SHM42896.1"/>
    </source>
</evidence>
<evidence type="ECO:0000256" key="3">
    <source>
        <dbReference type="ARBA" id="ARBA00022801"/>
    </source>
</evidence>
<dbReference type="InterPro" id="IPR000086">
    <property type="entry name" value="NUDIX_hydrolase_dom"/>
</dbReference>
<feature type="binding site" evidence="8">
    <location>
        <position position="173"/>
    </location>
    <ligand>
        <name>a divalent metal cation</name>
        <dbReference type="ChEBI" id="CHEBI:60240"/>
        <label>1</label>
    </ligand>
</feature>
<dbReference type="HAMAP" id="MF_00297">
    <property type="entry name" value="Nudix_NudC"/>
    <property type="match status" value="1"/>
</dbReference>
<dbReference type="InterPro" id="IPR020084">
    <property type="entry name" value="NUDIX_hydrolase_CS"/>
</dbReference>
<evidence type="ECO:0000256" key="8">
    <source>
        <dbReference type="HAMAP-Rule" id="MF_00297"/>
    </source>
</evidence>
<feature type="binding site" evidence="8">
    <location>
        <begin position="207"/>
        <end position="214"/>
    </location>
    <ligand>
        <name>substrate</name>
    </ligand>
</feature>
<dbReference type="GO" id="GO:0006742">
    <property type="term" value="P:NADP+ catabolic process"/>
    <property type="evidence" value="ECO:0007669"/>
    <property type="project" value="TreeGrafter"/>
</dbReference>
<comment type="catalytic activity">
    <reaction evidence="7">
        <text>a 5'-end NAD(+)-phospho-ribonucleoside in mRNA + H2O = a 5'-end phospho-adenosine-phospho-ribonucleoside in mRNA + beta-nicotinamide D-ribonucleotide + 2 H(+)</text>
        <dbReference type="Rhea" id="RHEA:60876"/>
        <dbReference type="Rhea" id="RHEA-COMP:15698"/>
        <dbReference type="Rhea" id="RHEA-COMP:15719"/>
        <dbReference type="ChEBI" id="CHEBI:14649"/>
        <dbReference type="ChEBI" id="CHEBI:15377"/>
        <dbReference type="ChEBI" id="CHEBI:15378"/>
        <dbReference type="ChEBI" id="CHEBI:144029"/>
        <dbReference type="ChEBI" id="CHEBI:144051"/>
    </reaction>
    <physiologicalReaction direction="left-to-right" evidence="7">
        <dbReference type="Rhea" id="RHEA:60877"/>
    </physiologicalReaction>
</comment>
<dbReference type="PANTHER" id="PTHR42904:SF6">
    <property type="entry name" value="NAD-CAPPED RNA HYDROLASE NUDT12"/>
    <property type="match status" value="1"/>
</dbReference>
<feature type="binding site" evidence="8">
    <location>
        <position position="189"/>
    </location>
    <ligand>
        <name>a divalent metal cation</name>
        <dbReference type="ChEBI" id="CHEBI:60240"/>
        <label>2</label>
    </ligand>
</feature>
<proteinExistence type="inferred from homology"/>
<dbReference type="Gene3D" id="3.90.79.20">
    <property type="match status" value="1"/>
</dbReference>
<name>A0A1M7IQ03_9GAMM</name>
<comment type="cofactor">
    <cofactor evidence="8">
        <name>Mg(2+)</name>
        <dbReference type="ChEBI" id="CHEBI:18420"/>
    </cofactor>
    <cofactor evidence="8">
        <name>Mn(2+)</name>
        <dbReference type="ChEBI" id="CHEBI:29035"/>
    </cofactor>
    <text evidence="8">Divalent metal cations. Mg(2+) or Mn(2+).</text>
</comment>
<comment type="catalytic activity">
    <reaction evidence="8">
        <text>NAD(+) + H2O = beta-nicotinamide D-ribonucleotide + AMP + 2 H(+)</text>
        <dbReference type="Rhea" id="RHEA:11800"/>
        <dbReference type="ChEBI" id="CHEBI:14649"/>
        <dbReference type="ChEBI" id="CHEBI:15377"/>
        <dbReference type="ChEBI" id="CHEBI:15378"/>
        <dbReference type="ChEBI" id="CHEBI:57540"/>
        <dbReference type="ChEBI" id="CHEBI:456215"/>
        <dbReference type="EC" id="3.6.1.22"/>
    </reaction>
</comment>
<keyword evidence="11" id="KW-1185">Reference proteome</keyword>
<feature type="binding site" evidence="8">
    <location>
        <position position="116"/>
    </location>
    <ligand>
        <name>Zn(2+)</name>
        <dbReference type="ChEBI" id="CHEBI:29105"/>
    </ligand>
</feature>
<keyword evidence="6 8" id="KW-0464">Manganese</keyword>
<dbReference type="InterPro" id="IPR015376">
    <property type="entry name" value="Znr_NADH_PPase"/>
</dbReference>
<dbReference type="GO" id="GO:0035529">
    <property type="term" value="F:NADH pyrophosphatase activity"/>
    <property type="evidence" value="ECO:0007669"/>
    <property type="project" value="TreeGrafter"/>
</dbReference>
<protein>
    <recommendedName>
        <fullName evidence="8">NAD-capped RNA hydrolase NudC</fullName>
        <shortName evidence="8">DeNADding enzyme NudC</shortName>
        <ecNumber evidence="8">3.6.1.-</ecNumber>
    </recommendedName>
    <alternativeName>
        <fullName evidence="8">NADH pyrophosphatase</fullName>
        <ecNumber evidence="8">3.6.1.22</ecNumber>
    </alternativeName>
</protein>